<evidence type="ECO:0000256" key="8">
    <source>
        <dbReference type="PROSITE-ProRule" id="PRU00043"/>
    </source>
</evidence>
<dbReference type="OrthoDB" id="6252479at2759"/>
<name>A0A423TYS8_PENVA</name>
<dbReference type="GO" id="GO:0060429">
    <property type="term" value="P:epithelium development"/>
    <property type="evidence" value="ECO:0007669"/>
    <property type="project" value="UniProtKB-ARBA"/>
</dbReference>
<dbReference type="GO" id="GO:0005886">
    <property type="term" value="C:plasma membrane"/>
    <property type="evidence" value="ECO:0007669"/>
    <property type="project" value="InterPro"/>
</dbReference>
<keyword evidence="12" id="KW-1185">Reference proteome</keyword>
<keyword evidence="4 8" id="KW-0106">Calcium</keyword>
<reference evidence="11 12" key="1">
    <citation type="submission" date="2018-04" db="EMBL/GenBank/DDBJ databases">
        <authorList>
            <person name="Zhang X."/>
            <person name="Yuan J."/>
            <person name="Li F."/>
            <person name="Xiang J."/>
        </authorList>
    </citation>
    <scope>NUCLEOTIDE SEQUENCE [LARGE SCALE GENOMIC DNA]</scope>
    <source>
        <tissue evidence="11">Muscle</tissue>
    </source>
</reference>
<feature type="domain" description="Cadherin" evidence="10">
    <location>
        <begin position="422"/>
        <end position="517"/>
    </location>
</feature>
<gene>
    <name evidence="11" type="ORF">C7M84_025233</name>
</gene>
<proteinExistence type="predicted"/>
<keyword evidence="7" id="KW-0472">Membrane</keyword>
<dbReference type="GO" id="GO:0005509">
    <property type="term" value="F:calcium ion binding"/>
    <property type="evidence" value="ECO:0007669"/>
    <property type="project" value="UniProtKB-UniRule"/>
</dbReference>
<keyword evidence="6" id="KW-1133">Transmembrane helix</keyword>
<feature type="domain" description="Cadherin" evidence="10">
    <location>
        <begin position="542"/>
        <end position="566"/>
    </location>
</feature>
<evidence type="ECO:0000256" key="9">
    <source>
        <dbReference type="SAM" id="MobiDB-lite"/>
    </source>
</evidence>
<dbReference type="InterPro" id="IPR020894">
    <property type="entry name" value="Cadherin_CS"/>
</dbReference>
<keyword evidence="2" id="KW-0812">Transmembrane</keyword>
<dbReference type="SUPFAM" id="SSF49313">
    <property type="entry name" value="Cadherin-like"/>
    <property type="match status" value="8"/>
</dbReference>
<dbReference type="FunFam" id="2.60.40.60:FF:000321">
    <property type="entry name" value="Cadherin-related tumor suppressor"/>
    <property type="match status" value="1"/>
</dbReference>
<feature type="domain" description="Cadherin" evidence="10">
    <location>
        <begin position="567"/>
        <end position="722"/>
    </location>
</feature>
<accession>A0A423TYS8</accession>
<dbReference type="AlphaFoldDB" id="A0A423TYS8"/>
<feature type="domain" description="Cadherin" evidence="10">
    <location>
        <begin position="201"/>
        <end position="311"/>
    </location>
</feature>
<evidence type="ECO:0000313" key="11">
    <source>
        <dbReference type="EMBL" id="ROT81606.1"/>
    </source>
</evidence>
<feature type="domain" description="Cadherin" evidence="10">
    <location>
        <begin position="317"/>
        <end position="427"/>
    </location>
</feature>
<dbReference type="GO" id="GO:0009653">
    <property type="term" value="P:anatomical structure morphogenesis"/>
    <property type="evidence" value="ECO:0007669"/>
    <property type="project" value="UniProtKB-ARBA"/>
</dbReference>
<dbReference type="CDD" id="cd11304">
    <property type="entry name" value="Cadherin_repeat"/>
    <property type="match status" value="7"/>
</dbReference>
<dbReference type="STRING" id="6689.A0A423TYS8"/>
<dbReference type="FunFam" id="2.60.40.60:FF:000020">
    <property type="entry name" value="Dachsous cadherin-related 1b"/>
    <property type="match status" value="1"/>
</dbReference>
<feature type="domain" description="Cadherin" evidence="10">
    <location>
        <begin position="9"/>
        <end position="98"/>
    </location>
</feature>
<dbReference type="Pfam" id="PF00028">
    <property type="entry name" value="Cadherin"/>
    <property type="match status" value="6"/>
</dbReference>
<dbReference type="PROSITE" id="PS00232">
    <property type="entry name" value="CADHERIN_1"/>
    <property type="match status" value="4"/>
</dbReference>
<dbReference type="GO" id="GO:0005911">
    <property type="term" value="C:cell-cell junction"/>
    <property type="evidence" value="ECO:0007669"/>
    <property type="project" value="TreeGrafter"/>
</dbReference>
<dbReference type="Proteomes" id="UP000283509">
    <property type="component" value="Unassembled WGS sequence"/>
</dbReference>
<comment type="caution">
    <text evidence="11">The sequence shown here is derived from an EMBL/GenBank/DDBJ whole genome shotgun (WGS) entry which is preliminary data.</text>
</comment>
<dbReference type="FunFam" id="2.60.40.60:FF:000108">
    <property type="entry name" value="FAT atypical cadherin 4"/>
    <property type="match status" value="1"/>
</dbReference>
<dbReference type="InterPro" id="IPR002126">
    <property type="entry name" value="Cadherin-like_dom"/>
</dbReference>
<organism evidence="11 12">
    <name type="scientific">Penaeus vannamei</name>
    <name type="common">Whiteleg shrimp</name>
    <name type="synonym">Litopenaeus vannamei</name>
    <dbReference type="NCBI Taxonomy" id="6689"/>
    <lineage>
        <taxon>Eukaryota</taxon>
        <taxon>Metazoa</taxon>
        <taxon>Ecdysozoa</taxon>
        <taxon>Arthropoda</taxon>
        <taxon>Crustacea</taxon>
        <taxon>Multicrustacea</taxon>
        <taxon>Malacostraca</taxon>
        <taxon>Eumalacostraca</taxon>
        <taxon>Eucarida</taxon>
        <taxon>Decapoda</taxon>
        <taxon>Dendrobranchiata</taxon>
        <taxon>Penaeoidea</taxon>
        <taxon>Penaeidae</taxon>
        <taxon>Penaeus</taxon>
    </lineage>
</organism>
<dbReference type="PANTHER" id="PTHR24025:SF23">
    <property type="entry name" value="NEURAL-CADHERIN"/>
    <property type="match status" value="1"/>
</dbReference>
<evidence type="ECO:0000256" key="7">
    <source>
        <dbReference type="ARBA" id="ARBA00023136"/>
    </source>
</evidence>
<dbReference type="Pfam" id="PF25374">
    <property type="entry name" value="Cadherin_FAT4_N"/>
    <property type="match status" value="1"/>
</dbReference>
<dbReference type="InterPro" id="IPR050971">
    <property type="entry name" value="Cadherin-domain_protein"/>
</dbReference>
<reference evidence="11 12" key="2">
    <citation type="submission" date="2019-01" db="EMBL/GenBank/DDBJ databases">
        <title>The decoding of complex shrimp genome reveals the adaptation for benthos swimmer, frequently molting mechanism and breeding impact on genome.</title>
        <authorList>
            <person name="Sun Y."/>
            <person name="Gao Y."/>
            <person name="Yu Y."/>
        </authorList>
    </citation>
    <scope>NUCLEOTIDE SEQUENCE [LARGE SCALE GENOMIC DNA]</scope>
    <source>
        <tissue evidence="11">Muscle</tissue>
    </source>
</reference>
<evidence type="ECO:0000256" key="5">
    <source>
        <dbReference type="ARBA" id="ARBA00022889"/>
    </source>
</evidence>
<dbReference type="EMBL" id="QCYY01000950">
    <property type="protein sequence ID" value="ROT81606.1"/>
    <property type="molecule type" value="Genomic_DNA"/>
</dbReference>
<dbReference type="Gene3D" id="2.60.40.60">
    <property type="entry name" value="Cadherins"/>
    <property type="match status" value="9"/>
</dbReference>
<comment type="subcellular location">
    <subcellularLocation>
        <location evidence="1">Membrane</location>
    </subcellularLocation>
</comment>
<keyword evidence="5" id="KW-0130">Cell adhesion</keyword>
<sequence length="823" mass="90275">MLSRPVDKRVKFSVMEGQPANTFVGAIPREPNFTYRFNEAPREFTLNGSSGEIRTTGVLDREALATDRFDLVVLSSQPTYPIEVRINVIDINDNSPRFPEPSIHGHPRTATDGDAGDNDITTDYKIVDGNDDGKFKLDVTINPSGETPYLHLETTGRLDRETRASYQLNISAQDGGSPPRYGFLLVNVSILDVNDNPPIFDHSDYGVSLNESVPPGTSVLQVQATDNDIGDNARLTYYLAETETQFSVDPETGIISTVEPLSCHQNCQQSQPCAKSCVFTVFARDHGSPLQDGRTYVTVNLLDANDHDPVVSFRYFPPTANFATVDENAQNGSVVAAVSVIDDDEGSNGQTTVEIRAGNELGHFRLDSKSDFDIVRVNGVLDREKISKYNVTIVATDKGTPPRSSTAFLIIHVNDINDLSHELVPIGTYVAGITHCNDEDTGVNSNIYYAIISGNDNQWFDIDLQSGLITTKAPLDREVQDSIDLKITARDGGPNPKRAYTHLKISILDENDEKPTFAQTVIINVSLSENTHLTLCRSKRPGNTPLSSTATVILSVQDVNDNSPEFYPQQYFVVVPEDLPLGSSVIKVSATDKDVGENAVTSYELNASDDNDNEFEIDHETGIIRLIEDEAKKEPTVGREVGTVGVVNPSSVGEVSYAIVAGDPDKVFSIDEKTGVIKTTRRIDREQAASYQLRTVATTTSAYGRTWVNITVDDVNDNPPKFPITRAHATVAENWPVGTRFRIAAFILSPGRHHHMEDVNDHTPIFEHGSYETSLLESTPVNDRFFALTASDEDDGLNGFVSYDITEGNEERNSASSPMGICT</sequence>
<feature type="domain" description="Cadherin" evidence="10">
    <location>
        <begin position="109"/>
        <end position="200"/>
    </location>
</feature>
<dbReference type="PROSITE" id="PS50268">
    <property type="entry name" value="CADHERIN_2"/>
    <property type="match status" value="7"/>
</dbReference>
<dbReference type="PRINTS" id="PR00205">
    <property type="entry name" value="CADHERIN"/>
</dbReference>
<evidence type="ECO:0000313" key="12">
    <source>
        <dbReference type="Proteomes" id="UP000283509"/>
    </source>
</evidence>
<evidence type="ECO:0000256" key="3">
    <source>
        <dbReference type="ARBA" id="ARBA00022737"/>
    </source>
</evidence>
<dbReference type="PANTHER" id="PTHR24025">
    <property type="entry name" value="DESMOGLEIN FAMILY MEMBER"/>
    <property type="match status" value="1"/>
</dbReference>
<keyword evidence="3" id="KW-0677">Repeat</keyword>
<dbReference type="SMART" id="SM00112">
    <property type="entry name" value="CA"/>
    <property type="match status" value="6"/>
</dbReference>
<dbReference type="GO" id="GO:0007156">
    <property type="term" value="P:homophilic cell adhesion via plasma membrane adhesion molecules"/>
    <property type="evidence" value="ECO:0007669"/>
    <property type="project" value="InterPro"/>
</dbReference>
<feature type="region of interest" description="Disordered" evidence="9">
    <location>
        <begin position="98"/>
        <end position="117"/>
    </location>
</feature>
<evidence type="ECO:0000256" key="4">
    <source>
        <dbReference type="ARBA" id="ARBA00022837"/>
    </source>
</evidence>
<evidence type="ECO:0000256" key="2">
    <source>
        <dbReference type="ARBA" id="ARBA00022692"/>
    </source>
</evidence>
<evidence type="ECO:0000256" key="6">
    <source>
        <dbReference type="ARBA" id="ARBA00022989"/>
    </source>
</evidence>
<protein>
    <submittedName>
        <fullName evidence="11">Cadherin-related tumor suppressor</fullName>
    </submittedName>
</protein>
<evidence type="ECO:0000256" key="1">
    <source>
        <dbReference type="ARBA" id="ARBA00004370"/>
    </source>
</evidence>
<evidence type="ECO:0000259" key="10">
    <source>
        <dbReference type="PROSITE" id="PS50268"/>
    </source>
</evidence>
<dbReference type="InterPro" id="IPR015919">
    <property type="entry name" value="Cadherin-like_sf"/>
</dbReference>
<dbReference type="FunFam" id="2.60.40.60:FF:000143">
    <property type="entry name" value="FAT atypical cadherin 4"/>
    <property type="match status" value="1"/>
</dbReference>